<protein>
    <recommendedName>
        <fullName evidence="5">protoporphyrinogen oxidase</fullName>
        <ecNumber evidence="5">1.3.3.4</ecNumber>
    </recommendedName>
</protein>
<feature type="region of interest" description="Disordered" evidence="12">
    <location>
        <begin position="140"/>
        <end position="212"/>
    </location>
</feature>
<dbReference type="GO" id="GO:0006782">
    <property type="term" value="P:protoporphyrinogen IX biosynthetic process"/>
    <property type="evidence" value="ECO:0007669"/>
    <property type="project" value="UniProtKB-UniPathway"/>
</dbReference>
<reference evidence="15 16" key="1">
    <citation type="submission" date="2018-02" db="EMBL/GenBank/DDBJ databases">
        <title>The genomes of Aspergillus section Nigri reveals drivers in fungal speciation.</title>
        <authorList>
            <consortium name="DOE Joint Genome Institute"/>
            <person name="Vesth T.C."/>
            <person name="Nybo J."/>
            <person name="Theobald S."/>
            <person name="Brandl J."/>
            <person name="Frisvad J.C."/>
            <person name="Nielsen K.F."/>
            <person name="Lyhne E.K."/>
            <person name="Kogle M.E."/>
            <person name="Kuo A."/>
            <person name="Riley R."/>
            <person name="Clum A."/>
            <person name="Nolan M."/>
            <person name="Lipzen A."/>
            <person name="Salamov A."/>
            <person name="Henrissat B."/>
            <person name="Wiebenga A."/>
            <person name="De vries R.P."/>
            <person name="Grigoriev I.V."/>
            <person name="Mortensen U.H."/>
            <person name="Andersen M.R."/>
            <person name="Baker S.E."/>
        </authorList>
    </citation>
    <scope>NUCLEOTIDE SEQUENCE [LARGE SCALE GENOMIC DNA]</scope>
    <source>
        <strain evidence="15 16">CBS 101889</strain>
    </source>
</reference>
<feature type="region of interest" description="Disordered" evidence="12">
    <location>
        <begin position="278"/>
        <end position="316"/>
    </location>
</feature>
<dbReference type="PANTHER" id="PTHR42923:SF3">
    <property type="entry name" value="PROTOPORPHYRINOGEN OXIDASE"/>
    <property type="match status" value="1"/>
</dbReference>
<evidence type="ECO:0000256" key="10">
    <source>
        <dbReference type="ARBA" id="ARBA00023244"/>
    </source>
</evidence>
<feature type="domain" description="Nab2-like CCCH zinc finger" evidence="14">
    <location>
        <begin position="423"/>
        <end position="442"/>
    </location>
</feature>
<dbReference type="Gene3D" id="4.10.1000.40">
    <property type="match status" value="1"/>
</dbReference>
<dbReference type="PANTHER" id="PTHR42923">
    <property type="entry name" value="PROTOPORPHYRINOGEN OXIDASE"/>
    <property type="match status" value="1"/>
</dbReference>
<dbReference type="InterPro" id="IPR002937">
    <property type="entry name" value="Amino_oxidase"/>
</dbReference>
<evidence type="ECO:0000256" key="4">
    <source>
        <dbReference type="ARBA" id="ARBA00010551"/>
    </source>
</evidence>
<dbReference type="EMBL" id="KZ824267">
    <property type="protein sequence ID" value="RAL17278.1"/>
    <property type="molecule type" value="Genomic_DNA"/>
</dbReference>
<evidence type="ECO:0000256" key="8">
    <source>
        <dbReference type="ARBA" id="ARBA00023002"/>
    </source>
</evidence>
<evidence type="ECO:0000256" key="3">
    <source>
        <dbReference type="ARBA" id="ARBA00005073"/>
    </source>
</evidence>
<comment type="cofactor">
    <cofactor evidence="1">
        <name>FAD</name>
        <dbReference type="ChEBI" id="CHEBI:57692"/>
    </cofactor>
</comment>
<name>A0A395IDR0_ASPHC</name>
<dbReference type="Gene3D" id="4.10.1000.30">
    <property type="match status" value="1"/>
</dbReference>
<evidence type="ECO:0000256" key="12">
    <source>
        <dbReference type="SAM" id="MobiDB-lite"/>
    </source>
</evidence>
<proteinExistence type="inferred from homology"/>
<dbReference type="OrthoDB" id="438553at2759"/>
<evidence type="ECO:0000313" key="15">
    <source>
        <dbReference type="EMBL" id="RAL17278.1"/>
    </source>
</evidence>
<dbReference type="InterPro" id="IPR043094">
    <property type="entry name" value="Nab2/ZC3H14_N_sf"/>
</dbReference>
<accession>A0A395IDR0</accession>
<dbReference type="FunFam" id="4.10.1000.40:FF:000002">
    <property type="entry name" value="Nuclear polyadenylated RNA-binding protein Nab2"/>
    <property type="match status" value="1"/>
</dbReference>
<evidence type="ECO:0000256" key="7">
    <source>
        <dbReference type="ARBA" id="ARBA00022827"/>
    </source>
</evidence>
<evidence type="ECO:0000256" key="1">
    <source>
        <dbReference type="ARBA" id="ARBA00001974"/>
    </source>
</evidence>
<dbReference type="FunFam" id="4.10.1000.30:FF:000002">
    <property type="entry name" value="Nuclear polyadenylated RNA-binding protein Nab2"/>
    <property type="match status" value="1"/>
</dbReference>
<comment type="function">
    <text evidence="2">Catalyzes the 6-electron oxidation of protoporphyrinogen-IX to form protoporphyrin-IX.</text>
</comment>
<dbReference type="GO" id="GO:0005743">
    <property type="term" value="C:mitochondrial inner membrane"/>
    <property type="evidence" value="ECO:0007669"/>
    <property type="project" value="TreeGrafter"/>
</dbReference>
<dbReference type="RefSeq" id="XP_025556432.1">
    <property type="nucleotide sequence ID" value="XM_025699599.1"/>
</dbReference>
<dbReference type="EC" id="1.3.3.4" evidence="5"/>
<evidence type="ECO:0000256" key="2">
    <source>
        <dbReference type="ARBA" id="ARBA00002600"/>
    </source>
</evidence>
<dbReference type="InterPro" id="IPR004572">
    <property type="entry name" value="Protoporphyrinogen_oxidase"/>
</dbReference>
<evidence type="ECO:0000259" key="13">
    <source>
        <dbReference type="Pfam" id="PF01593"/>
    </source>
</evidence>
<dbReference type="VEuPathDB" id="FungiDB:BO97DRAFT_466930"/>
<dbReference type="SUPFAM" id="SSF54373">
    <property type="entry name" value="FAD-linked reductases, C-terminal domain"/>
    <property type="match status" value="1"/>
</dbReference>
<comment type="similarity">
    <text evidence="4">Belongs to the protoporphyrinogen/coproporphyrinogen oxidase family. Protoporphyrinogen oxidase subfamily.</text>
</comment>
<dbReference type="InterPro" id="IPR055046">
    <property type="entry name" value="Nab2-like_Znf-CCCH"/>
</dbReference>
<comment type="pathway">
    <text evidence="3">Porphyrin-containing compound metabolism; protoporphyrin-IX biosynthesis; protoporphyrin-IX from protoporphyrinogen-IX: step 1/1.</text>
</comment>
<comment type="catalytic activity">
    <reaction evidence="11">
        <text>protoporphyrinogen IX + 3 O2 = protoporphyrin IX + 3 H2O2</text>
        <dbReference type="Rhea" id="RHEA:25576"/>
        <dbReference type="ChEBI" id="CHEBI:15379"/>
        <dbReference type="ChEBI" id="CHEBI:16240"/>
        <dbReference type="ChEBI" id="CHEBI:57306"/>
        <dbReference type="ChEBI" id="CHEBI:57307"/>
        <dbReference type="EC" id="1.3.3.4"/>
    </reaction>
</comment>
<sequence length="1096" mass="121338">MTTMVAAGTPLAEALSSVISPKLSEMGWSSDGDDSALIEYVILMLVNGKTQEQIAGELSNDLLGLGEEGDTQALEFSRWLFEQVEILNQQINGGGAPALNDHTSAQAIPSFADQEAAVTQPAGLDGHTQDADMAMGDDANATDDSIPTGPKAMRNGRPGGRGRMLNQINRAMDRGDRGDSTLHRVRGPGGGRINTHGQNNGKGRFNQNGGGRMQGGRQMNMGPMMNMNQNDQMQLMSLLEEQARMMAQLMPGFVPPAINPAFQQNGPQQGRSLFDRVERQHGPRHHRNQRNNRTTEQDNDTDMEMKPQGEQDETNTDTVCRFNLRCSRKDCPFAHQSPAAPEGSPVDVADPCPYGAACKNRKCTGRHPSPAVKSAHQAEEMCRFFPNCANPHCHFKHPSMPLCRNGADCTTEGCKFTHLQTACKFNPCLNPSCPYKHAEGQKGAFPDKVWTPNSGKPHVSERKFVTDEDGAEEFIKPGATDGSQSQEIMRLVCSSKGALGVVRVPLGRSHLGNCRLHSTKPYDVAVIGGGITGLTAAYRLSRDPRCKKVTLYESKDRLGGWMQSDTVTVENELSQGKLVLERGPRTLRAAFPTALPLLDLLLELDLQDDVVITRKDSPATTNRYIYYPDHLVRMPAPRPNESLIKYIRSLIKTVKEEPLFEGMINALWREFRHPPAASGKPDESIADFISRRFSPKMADNLVSAVMAGIFAGDINRLSAQTLMGTFRNLEMNGGSVLRNIVKDMLQKRKYWYMDDTFAYQCLLGGSGDQDYAQKLQALYKDASVFTFKEGLEQLPRAITEQLKKSKNVDIVTSADIRALIQDPMTHDLTVDLGGTSLRTHNRVIATVKPLHLANMIPQRMAKSRYYPAQSVKNLRADNNNYAVTVMVINLYYKEEDHLDIPRGFGYLIPRSVPFEQNPERALGVIFGNETSVGQDTVDNKKLTVMLGGHWWDGLSESEYPDHEKAYNLARSVLRRHLNITAEPLNTQICLHVDAIPQYTVGHLDRMNELSQTVRTEYHKRLTLAGSWYGTNGIGVLDCVRQGYLAGTFGVGARKLKPTTGSGYWSRYDWQNWDLEGGIVTSPVRYAEVNASDANGL</sequence>
<dbReference type="InterPro" id="IPR036188">
    <property type="entry name" value="FAD/NAD-bd_sf"/>
</dbReference>
<dbReference type="Proteomes" id="UP000248961">
    <property type="component" value="Unassembled WGS sequence"/>
</dbReference>
<evidence type="ECO:0000313" key="16">
    <source>
        <dbReference type="Proteomes" id="UP000248961"/>
    </source>
</evidence>
<dbReference type="Gene3D" id="1.10.340.40">
    <property type="entry name" value="Nuclear abundant poly(A) RNA-bind protein 2, N-terminal domain"/>
    <property type="match status" value="1"/>
</dbReference>
<dbReference type="FunFam" id="1.10.340.40:FF:000001">
    <property type="entry name" value="Nuclear polyadenylated RNA-binding protein nab2"/>
    <property type="match status" value="1"/>
</dbReference>
<organism evidence="15 16">
    <name type="scientific">Aspergillus homomorphus (strain CBS 101889)</name>
    <dbReference type="NCBI Taxonomy" id="1450537"/>
    <lineage>
        <taxon>Eukaryota</taxon>
        <taxon>Fungi</taxon>
        <taxon>Dikarya</taxon>
        <taxon>Ascomycota</taxon>
        <taxon>Pezizomycotina</taxon>
        <taxon>Eurotiomycetes</taxon>
        <taxon>Eurotiomycetidae</taxon>
        <taxon>Eurotiales</taxon>
        <taxon>Aspergillaceae</taxon>
        <taxon>Aspergillus</taxon>
        <taxon>Aspergillus subgen. Circumdati</taxon>
    </lineage>
</organism>
<keyword evidence="10" id="KW-0627">Porphyrin biosynthesis</keyword>
<dbReference type="SUPFAM" id="SSF51905">
    <property type="entry name" value="FAD/NAD(P)-binding domain"/>
    <property type="match status" value="1"/>
</dbReference>
<dbReference type="GeneID" id="37203888"/>
<dbReference type="InterPro" id="IPR050464">
    <property type="entry name" value="Zeta_carotene_desat/Oxidored"/>
</dbReference>
<evidence type="ECO:0000256" key="9">
    <source>
        <dbReference type="ARBA" id="ARBA00023133"/>
    </source>
</evidence>
<keyword evidence="16" id="KW-1185">Reference proteome</keyword>
<dbReference type="NCBIfam" id="TIGR00562">
    <property type="entry name" value="proto_IX_ox"/>
    <property type="match status" value="1"/>
</dbReference>
<keyword evidence="9" id="KW-0350">Heme biosynthesis</keyword>
<dbReference type="GO" id="GO:0004729">
    <property type="term" value="F:oxygen-dependent protoporphyrinogen oxidase activity"/>
    <property type="evidence" value="ECO:0007669"/>
    <property type="project" value="UniProtKB-EC"/>
</dbReference>
<feature type="domain" description="Amine oxidase" evidence="13">
    <location>
        <begin position="531"/>
        <end position="1045"/>
    </location>
</feature>
<evidence type="ECO:0000259" key="14">
    <source>
        <dbReference type="Pfam" id="PF22683"/>
    </source>
</evidence>
<evidence type="ECO:0000256" key="5">
    <source>
        <dbReference type="ARBA" id="ARBA00012867"/>
    </source>
</evidence>
<dbReference type="Gene3D" id="3.50.50.60">
    <property type="entry name" value="FAD/NAD(P)-binding domain"/>
    <property type="match status" value="1"/>
</dbReference>
<keyword evidence="6" id="KW-0285">Flavoprotein</keyword>
<dbReference type="UniPathway" id="UPA00251">
    <property type="reaction ID" value="UER00324"/>
</dbReference>
<dbReference type="Pfam" id="PF01593">
    <property type="entry name" value="Amino_oxidase"/>
    <property type="match status" value="1"/>
</dbReference>
<dbReference type="STRING" id="1450537.A0A395IDR0"/>
<evidence type="ECO:0000256" key="11">
    <source>
        <dbReference type="ARBA" id="ARBA00047554"/>
    </source>
</evidence>
<gene>
    <name evidence="15" type="ORF">BO97DRAFT_466930</name>
</gene>
<dbReference type="Pfam" id="PF14608">
    <property type="entry name" value="zf-CCCH_2"/>
    <property type="match status" value="4"/>
</dbReference>
<dbReference type="AlphaFoldDB" id="A0A395IDR0"/>
<dbReference type="Pfam" id="PF22683">
    <property type="entry name" value="Nab2-like_zf-CCCH"/>
    <property type="match status" value="1"/>
</dbReference>
<evidence type="ECO:0000256" key="6">
    <source>
        <dbReference type="ARBA" id="ARBA00022630"/>
    </source>
</evidence>
<keyword evidence="8" id="KW-0560">Oxidoreductase</keyword>
<feature type="compositionally biased region" description="Basic and acidic residues" evidence="12">
    <location>
        <begin position="171"/>
        <end position="182"/>
    </location>
</feature>
<keyword evidence="7" id="KW-0274">FAD</keyword>